<reference evidence="2 3" key="1">
    <citation type="submission" date="2016-10" db="EMBL/GenBank/DDBJ databases">
        <authorList>
            <person name="de Groot N.N."/>
        </authorList>
    </citation>
    <scope>NUCLEOTIDE SEQUENCE [LARGE SCALE GENOMIC DNA]</scope>
    <source>
        <strain evidence="2 3">DSM 18438</strain>
    </source>
</reference>
<dbReference type="InterPro" id="IPR029021">
    <property type="entry name" value="Prot-tyrosine_phosphatase-like"/>
</dbReference>
<evidence type="ECO:0000313" key="3">
    <source>
        <dbReference type="Proteomes" id="UP000199058"/>
    </source>
</evidence>
<proteinExistence type="predicted"/>
<dbReference type="Pfam" id="PF04273">
    <property type="entry name" value="BLH_phosphatase"/>
    <property type="match status" value="1"/>
</dbReference>
<dbReference type="CDD" id="cd14503">
    <property type="entry name" value="PTP-bact"/>
    <property type="match status" value="1"/>
</dbReference>
<dbReference type="Proteomes" id="UP000199058">
    <property type="component" value="Unassembled WGS sequence"/>
</dbReference>
<sequence length="141" mass="15577">MADLPPMRQLEADLRTSGQLSVDDIKALAAEGVKSLIFNRPDKEGEDQPETAELKKTAEELGMKWVHQPVISGQITDQQGAEFGKLYAEAPKPVVAFCRTGVRCGCLWALSQKDKKPGKALVEDMKKAGFDLPDFFKRLES</sequence>
<feature type="domain" description="Beta-lactamase hydrolase-like protein phosphatase-like" evidence="1">
    <location>
        <begin position="7"/>
        <end position="113"/>
    </location>
</feature>
<dbReference type="RefSeq" id="WP_091962406.1">
    <property type="nucleotide sequence ID" value="NZ_FOLH01000003.1"/>
</dbReference>
<dbReference type="GO" id="GO:0016787">
    <property type="term" value="F:hydrolase activity"/>
    <property type="evidence" value="ECO:0007669"/>
    <property type="project" value="InterPro"/>
</dbReference>
<name>A0A1I1H6H0_9GAMM</name>
<dbReference type="Gene3D" id="3.90.190.10">
    <property type="entry name" value="Protein tyrosine phosphatase superfamily"/>
    <property type="match status" value="1"/>
</dbReference>
<evidence type="ECO:0000313" key="2">
    <source>
        <dbReference type="EMBL" id="SFC19779.1"/>
    </source>
</evidence>
<dbReference type="NCBIfam" id="TIGR01244">
    <property type="entry name" value="TIGR01244 family sulfur transferase"/>
    <property type="match status" value="1"/>
</dbReference>
<dbReference type="AlphaFoldDB" id="A0A1I1H6H0"/>
<dbReference type="EMBL" id="FOLH01000003">
    <property type="protein sequence ID" value="SFC19779.1"/>
    <property type="molecule type" value="Genomic_DNA"/>
</dbReference>
<dbReference type="SUPFAM" id="SSF52799">
    <property type="entry name" value="(Phosphotyrosine protein) phosphatases II"/>
    <property type="match status" value="1"/>
</dbReference>
<dbReference type="STRING" id="1122252.SAMN05660443_1846"/>
<dbReference type="InterPro" id="IPR005939">
    <property type="entry name" value="BLH_phosphatase-like"/>
</dbReference>
<protein>
    <submittedName>
        <fullName evidence="2">TIGR01244 family protein</fullName>
    </submittedName>
</protein>
<evidence type="ECO:0000259" key="1">
    <source>
        <dbReference type="Pfam" id="PF04273"/>
    </source>
</evidence>
<accession>A0A1I1H6H0</accession>
<organism evidence="2 3">
    <name type="scientific">Marinospirillum celere</name>
    <dbReference type="NCBI Taxonomy" id="1122252"/>
    <lineage>
        <taxon>Bacteria</taxon>
        <taxon>Pseudomonadati</taxon>
        <taxon>Pseudomonadota</taxon>
        <taxon>Gammaproteobacteria</taxon>
        <taxon>Oceanospirillales</taxon>
        <taxon>Oceanospirillaceae</taxon>
        <taxon>Marinospirillum</taxon>
    </lineage>
</organism>
<gene>
    <name evidence="2" type="ORF">SAMN05660443_1846</name>
</gene>
<keyword evidence="3" id="KW-1185">Reference proteome</keyword>
<dbReference type="OrthoDB" id="9802771at2"/>